<evidence type="ECO:0000313" key="1">
    <source>
        <dbReference type="EMBL" id="KAA9135250.1"/>
    </source>
</evidence>
<proteinExistence type="predicted"/>
<keyword evidence="2" id="KW-1185">Reference proteome</keyword>
<sequence length="77" mass="9398">MQWLTYREAARRVRRDVRTVQRWRAAGMPMRWRDGERVVDEEVLLAWWRDRLDAWPAHQYRLRRSQSATGSAASRTR</sequence>
<evidence type="ECO:0008006" key="3">
    <source>
        <dbReference type="Google" id="ProtNLM"/>
    </source>
</evidence>
<name>A0A5N0TJK5_9MICO</name>
<evidence type="ECO:0000313" key="2">
    <source>
        <dbReference type="Proteomes" id="UP000326838"/>
    </source>
</evidence>
<accession>A0A5N0TJK5</accession>
<dbReference type="InterPro" id="IPR009061">
    <property type="entry name" value="DNA-bd_dom_put_sf"/>
</dbReference>
<dbReference type="EMBL" id="VYUY01000006">
    <property type="protein sequence ID" value="KAA9135250.1"/>
    <property type="molecule type" value="Genomic_DNA"/>
</dbReference>
<reference evidence="2" key="1">
    <citation type="submission" date="2019-09" db="EMBL/GenBank/DDBJ databases">
        <title>Mumia zhuanghuii sp. nov. isolated from the intestinal contents of plateau pika (Ochotona curzoniae) in the Qinghai-Tibet plateau of China.</title>
        <authorList>
            <person name="Tian Z."/>
        </authorList>
    </citation>
    <scope>NUCLEOTIDE SEQUENCE [LARGE SCALE GENOMIC DNA]</scope>
    <source>
        <strain evidence="2">L-033</strain>
    </source>
</reference>
<dbReference type="SUPFAM" id="SSF46955">
    <property type="entry name" value="Putative DNA-binding domain"/>
    <property type="match status" value="1"/>
</dbReference>
<dbReference type="Proteomes" id="UP000326838">
    <property type="component" value="Unassembled WGS sequence"/>
</dbReference>
<dbReference type="AlphaFoldDB" id="A0A5N0TJK5"/>
<protein>
    <recommendedName>
        <fullName evidence="3">DNA-binding protein</fullName>
    </recommendedName>
</protein>
<organism evidence="1 2">
    <name type="scientific">Microbacterium caowuchunii</name>
    <dbReference type="NCBI Taxonomy" id="2614638"/>
    <lineage>
        <taxon>Bacteria</taxon>
        <taxon>Bacillati</taxon>
        <taxon>Actinomycetota</taxon>
        <taxon>Actinomycetes</taxon>
        <taxon>Micrococcales</taxon>
        <taxon>Microbacteriaceae</taxon>
        <taxon>Microbacterium</taxon>
    </lineage>
</organism>
<comment type="caution">
    <text evidence="1">The sequence shown here is derived from an EMBL/GenBank/DDBJ whole genome shotgun (WGS) entry which is preliminary data.</text>
</comment>
<gene>
    <name evidence="1" type="ORF">F6B40_03815</name>
</gene>